<feature type="transmembrane region" description="Helical" evidence="1">
    <location>
        <begin position="284"/>
        <end position="302"/>
    </location>
</feature>
<reference evidence="2 3" key="1">
    <citation type="submission" date="2021-03" db="EMBL/GenBank/DDBJ databases">
        <title>Sequencing the genomes of 1000 actinobacteria strains.</title>
        <authorList>
            <person name="Klenk H.-P."/>
        </authorList>
    </citation>
    <scope>NUCLEOTIDE SEQUENCE [LARGE SCALE GENOMIC DNA]</scope>
    <source>
        <strain evidence="2 3">DSM 45516</strain>
    </source>
</reference>
<evidence type="ECO:0000313" key="2">
    <source>
        <dbReference type="EMBL" id="MBP2189744.1"/>
    </source>
</evidence>
<keyword evidence="1" id="KW-0812">Transmembrane</keyword>
<feature type="transmembrane region" description="Helical" evidence="1">
    <location>
        <begin position="420"/>
        <end position="438"/>
    </location>
</feature>
<comment type="caution">
    <text evidence="2">The sequence shown here is derived from an EMBL/GenBank/DDBJ whole genome shotgun (WGS) entry which is preliminary data.</text>
</comment>
<dbReference type="RefSeq" id="WP_209888880.1">
    <property type="nucleotide sequence ID" value="NZ_JAGGMR010000001.1"/>
</dbReference>
<organism evidence="2 3">
    <name type="scientific">Nocardia goodfellowii</name>
    <dbReference type="NCBI Taxonomy" id="882446"/>
    <lineage>
        <taxon>Bacteria</taxon>
        <taxon>Bacillati</taxon>
        <taxon>Actinomycetota</taxon>
        <taxon>Actinomycetes</taxon>
        <taxon>Mycobacteriales</taxon>
        <taxon>Nocardiaceae</taxon>
        <taxon>Nocardia</taxon>
    </lineage>
</organism>
<feature type="transmembrane region" description="Helical" evidence="1">
    <location>
        <begin position="241"/>
        <end position="264"/>
    </location>
</feature>
<feature type="transmembrane region" description="Helical" evidence="1">
    <location>
        <begin position="149"/>
        <end position="167"/>
    </location>
</feature>
<evidence type="ECO:0000313" key="3">
    <source>
        <dbReference type="Proteomes" id="UP001519325"/>
    </source>
</evidence>
<accession>A0ABS4QF75</accession>
<dbReference type="Proteomes" id="UP001519325">
    <property type="component" value="Unassembled WGS sequence"/>
</dbReference>
<feature type="transmembrane region" description="Helical" evidence="1">
    <location>
        <begin position="381"/>
        <end position="399"/>
    </location>
</feature>
<feature type="transmembrane region" description="Helical" evidence="1">
    <location>
        <begin position="98"/>
        <end position="120"/>
    </location>
</feature>
<proteinExistence type="predicted"/>
<evidence type="ECO:0008006" key="4">
    <source>
        <dbReference type="Google" id="ProtNLM"/>
    </source>
</evidence>
<evidence type="ECO:0000256" key="1">
    <source>
        <dbReference type="SAM" id="Phobius"/>
    </source>
</evidence>
<protein>
    <recommendedName>
        <fullName evidence="4">Fenitrothion hydrolase</fullName>
    </recommendedName>
</protein>
<feature type="transmembrane region" description="Helical" evidence="1">
    <location>
        <begin position="20"/>
        <end position="40"/>
    </location>
</feature>
<dbReference type="EMBL" id="JAGGMR010000001">
    <property type="protein sequence ID" value="MBP2189744.1"/>
    <property type="molecule type" value="Genomic_DNA"/>
</dbReference>
<feature type="transmembrane region" description="Helical" evidence="1">
    <location>
        <begin position="61"/>
        <end position="86"/>
    </location>
</feature>
<name>A0ABS4QF75_9NOCA</name>
<feature type="transmembrane region" description="Helical" evidence="1">
    <location>
        <begin position="322"/>
        <end position="344"/>
    </location>
</feature>
<keyword evidence="1" id="KW-1133">Transmembrane helix</keyword>
<keyword evidence="3" id="KW-1185">Reference proteome</keyword>
<feature type="transmembrane region" description="Helical" evidence="1">
    <location>
        <begin position="179"/>
        <end position="200"/>
    </location>
</feature>
<sequence>MTVLAHGLGGADDLPIPLSYALIGAAWALTFSFAILLVAWREPRLDPESPGRRLPTILDRPMVRTAIAVPSVLIAIFLGFVAVLGSPDPQRNPLPGVFYIYLWVGVMTASLVFGPVWKLLSPLRALHRLVCLLLRRDPAEGVLDYPESWGYRPAVLGLFAFVWLELAAPEPGSVTAVSIWLLAYVVLTSAGLALFGTVWAERADPFEVYSTLLSRLSLFGRDTAGAPVLRAPLNNLAASPVLPGAVALAATLLGSTAFDSLSALPAWQNFLDSRGGGAVFTETLTRTLGLLTVIAIVGVLFIRAARAVPGRTRAERIPLPRLLAHSITPIIAGYLIAHYLTFLVEKGQATLFLLADPFDCGWNLAGLADHQVSYFLSAHPAVLATLKVLAVLAGHILGVTAAHDRCLRLLPREHRATGQLALMLVMVGFTFTGLYLLFGG</sequence>
<keyword evidence="1" id="KW-0472">Membrane</keyword>
<gene>
    <name evidence="2" type="ORF">BJ987_002645</name>
</gene>